<dbReference type="Proteomes" id="UP000235861">
    <property type="component" value="Unassembled WGS sequence"/>
</dbReference>
<keyword evidence="4" id="KW-1185">Reference proteome</keyword>
<accession>A0A2H9U6F8</accession>
<feature type="region of interest" description="Disordered" evidence="1">
    <location>
        <begin position="19"/>
        <end position="41"/>
    </location>
</feature>
<sequence>MKKIGLLLSLVLAHGVVLADPQNSDGSPLAPDNSNSGLMSAQQEVEWWQKNCINTGQINLESQPKCDLLDQKYRDRYNREMSQRNNSNVRDPNAAM</sequence>
<feature type="region of interest" description="Disordered" evidence="1">
    <location>
        <begin position="77"/>
        <end position="96"/>
    </location>
</feature>
<dbReference type="RefSeq" id="WP_100293393.1">
    <property type="nucleotide sequence ID" value="NZ_PGGC01000059.1"/>
</dbReference>
<feature type="chain" id="PRO_5014138798" evidence="2">
    <location>
        <begin position="20"/>
        <end position="96"/>
    </location>
</feature>
<evidence type="ECO:0000256" key="2">
    <source>
        <dbReference type="SAM" id="SignalP"/>
    </source>
</evidence>
<comment type="caution">
    <text evidence="3">The sequence shown here is derived from an EMBL/GenBank/DDBJ whole genome shotgun (WGS) entry which is preliminary data.</text>
</comment>
<feature type="compositionally biased region" description="Polar residues" evidence="1">
    <location>
        <begin position="21"/>
        <end position="41"/>
    </location>
</feature>
<name>A0A2H9U6F8_9GAMM</name>
<feature type="signal peptide" evidence="2">
    <location>
        <begin position="1"/>
        <end position="19"/>
    </location>
</feature>
<organism evidence="3 4">
    <name type="scientific">Aeromonas cavernicola</name>
    <dbReference type="NCBI Taxonomy" id="1006623"/>
    <lineage>
        <taxon>Bacteria</taxon>
        <taxon>Pseudomonadati</taxon>
        <taxon>Pseudomonadota</taxon>
        <taxon>Gammaproteobacteria</taxon>
        <taxon>Aeromonadales</taxon>
        <taxon>Aeromonadaceae</taxon>
        <taxon>Aeromonas</taxon>
    </lineage>
</organism>
<dbReference type="EMBL" id="PGGC01000059">
    <property type="protein sequence ID" value="PJG59568.1"/>
    <property type="molecule type" value="Genomic_DNA"/>
</dbReference>
<evidence type="ECO:0000313" key="4">
    <source>
        <dbReference type="Proteomes" id="UP000235861"/>
    </source>
</evidence>
<gene>
    <name evidence="3" type="ORF">CUC53_06455</name>
</gene>
<keyword evidence="2" id="KW-0732">Signal</keyword>
<protein>
    <submittedName>
        <fullName evidence="3">Uncharacterized protein</fullName>
    </submittedName>
</protein>
<reference evidence="3 4" key="1">
    <citation type="submission" date="2017-11" db="EMBL/GenBank/DDBJ databases">
        <title>Draft genome sequence of environmental isolate Aeromonas cavernicola sp. nov. MDC 2508.</title>
        <authorList>
            <person name="Colston S.M."/>
            <person name="Navarro A."/>
            <person name="Martinez-Murcia A.J."/>
            <person name="Graf J."/>
        </authorList>
    </citation>
    <scope>NUCLEOTIDE SEQUENCE [LARGE SCALE GENOMIC DNA]</scope>
    <source>
        <strain evidence="3 4">MDC 2508</strain>
    </source>
</reference>
<evidence type="ECO:0000256" key="1">
    <source>
        <dbReference type="SAM" id="MobiDB-lite"/>
    </source>
</evidence>
<dbReference type="OrthoDB" id="5589043at2"/>
<evidence type="ECO:0000313" key="3">
    <source>
        <dbReference type="EMBL" id="PJG59568.1"/>
    </source>
</evidence>
<proteinExistence type="predicted"/>
<dbReference type="AlphaFoldDB" id="A0A2H9U6F8"/>